<dbReference type="AlphaFoldDB" id="A0A4S2CVE1"/>
<evidence type="ECO:0000313" key="1">
    <source>
        <dbReference type="EMBL" id="TGY32889.1"/>
    </source>
</evidence>
<dbReference type="Proteomes" id="UP000306631">
    <property type="component" value="Unassembled WGS sequence"/>
</dbReference>
<reference evidence="1 2" key="1">
    <citation type="submission" date="2019-04" db="EMBL/GenBank/DDBJ databases">
        <title>Microbes associate with the intestines of laboratory mice.</title>
        <authorList>
            <person name="Navarre W."/>
            <person name="Wong E."/>
            <person name="Huang K."/>
            <person name="Tropini C."/>
            <person name="Ng K."/>
            <person name="Yu B."/>
        </authorList>
    </citation>
    <scope>NUCLEOTIDE SEQUENCE [LARGE SCALE GENOMIC DNA]</scope>
    <source>
        <strain evidence="1 2">NM62_B4-13</strain>
    </source>
</reference>
<evidence type="ECO:0000313" key="2">
    <source>
        <dbReference type="Proteomes" id="UP000306631"/>
    </source>
</evidence>
<organism evidence="1 2">
    <name type="scientific">Stenotrophomonas maltophilia</name>
    <name type="common">Pseudomonas maltophilia</name>
    <name type="synonym">Xanthomonas maltophilia</name>
    <dbReference type="NCBI Taxonomy" id="40324"/>
    <lineage>
        <taxon>Bacteria</taxon>
        <taxon>Pseudomonadati</taxon>
        <taxon>Pseudomonadota</taxon>
        <taxon>Gammaproteobacteria</taxon>
        <taxon>Lysobacterales</taxon>
        <taxon>Lysobacteraceae</taxon>
        <taxon>Stenotrophomonas</taxon>
        <taxon>Stenotrophomonas maltophilia group</taxon>
    </lineage>
</organism>
<accession>A0A4S2CVE1</accession>
<proteinExistence type="predicted"/>
<dbReference type="RefSeq" id="WP_136006091.1">
    <property type="nucleotide sequence ID" value="NZ_SRYW01000013.1"/>
</dbReference>
<comment type="caution">
    <text evidence="1">The sequence shown here is derived from an EMBL/GenBank/DDBJ whole genome shotgun (WGS) entry which is preliminary data.</text>
</comment>
<sequence length="66" mass="7329">MLMLRAWGARLSWAAAAASVLIIVMSPDEFEKWSEKSIFRLDKSSKGYQDRADELVALVRIAKGGS</sequence>
<protein>
    <submittedName>
        <fullName evidence="1">Uncharacterized protein</fullName>
    </submittedName>
</protein>
<name>A0A4S2CVE1_STEMA</name>
<dbReference type="EMBL" id="SRYW01000013">
    <property type="protein sequence ID" value="TGY32889.1"/>
    <property type="molecule type" value="Genomic_DNA"/>
</dbReference>
<gene>
    <name evidence="1" type="ORF">E5352_14635</name>
</gene>